<dbReference type="PANTHER" id="PTHR30273">
    <property type="entry name" value="PERIPLASMIC SIGNAL SENSOR AND SIGMA FACTOR ACTIVATOR FECR-RELATED"/>
    <property type="match status" value="1"/>
</dbReference>
<protein>
    <submittedName>
        <fullName evidence="3">DUF4880 domain-containing protein</fullName>
    </submittedName>
</protein>
<dbReference type="Pfam" id="PF04773">
    <property type="entry name" value="FecR"/>
    <property type="match status" value="1"/>
</dbReference>
<reference evidence="3" key="1">
    <citation type="submission" date="2022-11" db="EMBL/GenBank/DDBJ databases">
        <title>Pseudomonas triclosanedens sp. nov., a triclosan degrader isolated from activated sludge.</title>
        <authorList>
            <person name="Yin Y."/>
            <person name="Lu Z."/>
        </authorList>
    </citation>
    <scope>NUCLEOTIDE SEQUENCE</scope>
    <source>
        <strain evidence="3">ZM23</strain>
    </source>
</reference>
<dbReference type="PANTHER" id="PTHR30273:SF2">
    <property type="entry name" value="PROTEIN FECR"/>
    <property type="match status" value="1"/>
</dbReference>
<sequence length="318" mass="35083">MNSEQEQALLIEQATQWLVLLRSGQASSEDWRAFAAWRARDLRHQQLCERLETTLEVFRVPLAQGVRGEQLQRTLSATGSGRRRLLQGALAGAGVMLGAGLLANRRVPLEELGADLYTATGQRQRITLDDGSELVLNARSAVDIDFNSQRRLLRLRSGEIQLRVANDRRPLLIASPLGQISSRSGRLQLRLGAERATAIALDAPLELATLAGERLQLPRRQQVRFDRYAFSAPTPLQGGEGAWVDGLLEVRGQRLGDVIDALRPYRSGVLRIDPAVAGLRVSGLFRLDDSDQALDVLARTLPIRIARRTDLWVSVGPA</sequence>
<dbReference type="InterPro" id="IPR032623">
    <property type="entry name" value="FecR_N"/>
</dbReference>
<dbReference type="Pfam" id="PF16220">
    <property type="entry name" value="DUF4880"/>
    <property type="match status" value="1"/>
</dbReference>
<evidence type="ECO:0000259" key="1">
    <source>
        <dbReference type="Pfam" id="PF04773"/>
    </source>
</evidence>
<name>A0ABY6ZUS4_9PSED</name>
<dbReference type="InterPro" id="IPR006860">
    <property type="entry name" value="FecR"/>
</dbReference>
<accession>A0ABY6ZUS4</accession>
<feature type="domain" description="FecR protein" evidence="1">
    <location>
        <begin position="115"/>
        <end position="196"/>
    </location>
</feature>
<evidence type="ECO:0000313" key="3">
    <source>
        <dbReference type="EMBL" id="WAI47619.1"/>
    </source>
</evidence>
<dbReference type="EMBL" id="CP113432">
    <property type="protein sequence ID" value="WAI47619.1"/>
    <property type="molecule type" value="Genomic_DNA"/>
</dbReference>
<keyword evidence="4" id="KW-1185">Reference proteome</keyword>
<dbReference type="InterPro" id="IPR012373">
    <property type="entry name" value="Ferrdict_sens_TM"/>
</dbReference>
<dbReference type="Proteomes" id="UP001163624">
    <property type="component" value="Chromosome"/>
</dbReference>
<dbReference type="RefSeq" id="WP_254475663.1">
    <property type="nucleotide sequence ID" value="NZ_CP113432.1"/>
</dbReference>
<evidence type="ECO:0000259" key="2">
    <source>
        <dbReference type="Pfam" id="PF16220"/>
    </source>
</evidence>
<dbReference type="Gene3D" id="2.60.120.1440">
    <property type="match status" value="1"/>
</dbReference>
<proteinExistence type="predicted"/>
<evidence type="ECO:0000313" key="4">
    <source>
        <dbReference type="Proteomes" id="UP001163624"/>
    </source>
</evidence>
<dbReference type="PIRSF" id="PIRSF018266">
    <property type="entry name" value="FecR"/>
    <property type="match status" value="1"/>
</dbReference>
<gene>
    <name evidence="3" type="ORF">OU419_17755</name>
</gene>
<organism evidence="3 4">
    <name type="scientific">Pseudomonas triclosanedens</name>
    <dbReference type="NCBI Taxonomy" id="2961893"/>
    <lineage>
        <taxon>Bacteria</taxon>
        <taxon>Pseudomonadati</taxon>
        <taxon>Pseudomonadota</taxon>
        <taxon>Gammaproteobacteria</taxon>
        <taxon>Pseudomonadales</taxon>
        <taxon>Pseudomonadaceae</taxon>
        <taxon>Pseudomonas</taxon>
    </lineage>
</organism>
<feature type="domain" description="FecR N-terminal" evidence="2">
    <location>
        <begin position="12"/>
        <end position="53"/>
    </location>
</feature>